<feature type="chain" id="PRO_5039445251" description="LPXTG cell wall anchor domain-containing protein" evidence="2">
    <location>
        <begin position="24"/>
        <end position="65"/>
    </location>
</feature>
<evidence type="ECO:0000313" key="4">
    <source>
        <dbReference type="Proteomes" id="UP000886876"/>
    </source>
</evidence>
<reference evidence="3" key="1">
    <citation type="submission" date="2020-10" db="EMBL/GenBank/DDBJ databases">
        <authorList>
            <person name="Gilroy R."/>
        </authorList>
    </citation>
    <scope>NUCLEOTIDE SEQUENCE</scope>
    <source>
        <strain evidence="3">ChiHecec3B27-6122</strain>
    </source>
</reference>
<evidence type="ECO:0000256" key="1">
    <source>
        <dbReference type="SAM" id="Phobius"/>
    </source>
</evidence>
<evidence type="ECO:0000313" key="3">
    <source>
        <dbReference type="EMBL" id="HIS97652.1"/>
    </source>
</evidence>
<name>A0A9D1G506_9FIRM</name>
<proteinExistence type="predicted"/>
<keyword evidence="1" id="KW-1133">Transmembrane helix</keyword>
<feature type="signal peptide" evidence="2">
    <location>
        <begin position="1"/>
        <end position="23"/>
    </location>
</feature>
<dbReference type="EMBL" id="DVJS01000168">
    <property type="protein sequence ID" value="HIS97652.1"/>
    <property type="molecule type" value="Genomic_DNA"/>
</dbReference>
<keyword evidence="2" id="KW-0732">Signal</keyword>
<comment type="caution">
    <text evidence="3">The sequence shown here is derived from an EMBL/GenBank/DDBJ whole genome shotgun (WGS) entry which is preliminary data.</text>
</comment>
<evidence type="ECO:0008006" key="5">
    <source>
        <dbReference type="Google" id="ProtNLM"/>
    </source>
</evidence>
<accession>A0A9D1G506</accession>
<dbReference type="AlphaFoldDB" id="A0A9D1G506"/>
<keyword evidence="1" id="KW-0812">Transmembrane</keyword>
<reference evidence="3" key="2">
    <citation type="journal article" date="2021" name="PeerJ">
        <title>Extensive microbial diversity within the chicken gut microbiome revealed by metagenomics and culture.</title>
        <authorList>
            <person name="Gilroy R."/>
            <person name="Ravi A."/>
            <person name="Getino M."/>
            <person name="Pursley I."/>
            <person name="Horton D.L."/>
            <person name="Alikhan N.F."/>
            <person name="Baker D."/>
            <person name="Gharbi K."/>
            <person name="Hall N."/>
            <person name="Watson M."/>
            <person name="Adriaenssens E.M."/>
            <person name="Foster-Nyarko E."/>
            <person name="Jarju S."/>
            <person name="Secka A."/>
            <person name="Antonio M."/>
            <person name="Oren A."/>
            <person name="Chaudhuri R.R."/>
            <person name="La Ragione R."/>
            <person name="Hildebrand F."/>
            <person name="Pallen M.J."/>
        </authorList>
    </citation>
    <scope>NUCLEOTIDE SEQUENCE</scope>
    <source>
        <strain evidence="3">ChiHecec3B27-6122</strain>
    </source>
</reference>
<gene>
    <name evidence="3" type="ORF">IAD42_06730</name>
</gene>
<dbReference type="Proteomes" id="UP000886876">
    <property type="component" value="Unassembled WGS sequence"/>
</dbReference>
<evidence type="ECO:0000256" key="2">
    <source>
        <dbReference type="SAM" id="SignalP"/>
    </source>
</evidence>
<keyword evidence="1" id="KW-0472">Membrane</keyword>
<sequence>MKKLRAALLTALSALILAAPAFADVIFEPEPEPGSNAPLVAAIVIVAVVAVILAAVFVKKRRNRK</sequence>
<protein>
    <recommendedName>
        <fullName evidence="5">LPXTG cell wall anchor domain-containing protein</fullName>
    </recommendedName>
</protein>
<feature type="transmembrane region" description="Helical" evidence="1">
    <location>
        <begin position="39"/>
        <end position="58"/>
    </location>
</feature>
<organism evidence="3 4">
    <name type="scientific">Candidatus Scatomorpha pullistercoris</name>
    <dbReference type="NCBI Taxonomy" id="2840929"/>
    <lineage>
        <taxon>Bacteria</taxon>
        <taxon>Bacillati</taxon>
        <taxon>Bacillota</taxon>
        <taxon>Clostridia</taxon>
        <taxon>Eubacteriales</taxon>
        <taxon>Candidatus Scatomorpha</taxon>
    </lineage>
</organism>